<dbReference type="PANTHER" id="PTHR24198">
    <property type="entry name" value="ANKYRIN REPEAT AND PROTEIN KINASE DOMAIN-CONTAINING PROTEIN"/>
    <property type="match status" value="1"/>
</dbReference>
<accession>A0A3G4ZWG3</accession>
<reference evidence="3" key="1">
    <citation type="submission" date="2018-10" db="EMBL/GenBank/DDBJ databases">
        <title>Hidden diversity of soil giant viruses.</title>
        <authorList>
            <person name="Schulz F."/>
            <person name="Alteio L."/>
            <person name="Goudeau D."/>
            <person name="Ryan E.M."/>
            <person name="Malmstrom R.R."/>
            <person name="Blanchard J."/>
            <person name="Woyke T."/>
        </authorList>
    </citation>
    <scope>NUCLEOTIDE SEQUENCE</scope>
    <source>
        <strain evidence="3">FNV1</strain>
    </source>
</reference>
<name>A0A3G4ZWG3_9VIRU</name>
<proteinExistence type="predicted"/>
<dbReference type="SUPFAM" id="SSF48403">
    <property type="entry name" value="Ankyrin repeat"/>
    <property type="match status" value="1"/>
</dbReference>
<organism evidence="3">
    <name type="scientific">Faunusvirus sp</name>
    <dbReference type="NCBI Taxonomy" id="2487766"/>
    <lineage>
        <taxon>Viruses</taxon>
        <taxon>Varidnaviria</taxon>
        <taxon>Bamfordvirae</taxon>
        <taxon>Nucleocytoviricota</taxon>
        <taxon>Megaviricetes</taxon>
        <taxon>Imitervirales</taxon>
        <taxon>Mimiviridae</taxon>
    </lineage>
</organism>
<evidence type="ECO:0000256" key="1">
    <source>
        <dbReference type="ARBA" id="ARBA00022737"/>
    </source>
</evidence>
<dbReference type="InterPro" id="IPR002110">
    <property type="entry name" value="Ankyrin_rpt"/>
</dbReference>
<dbReference type="SMART" id="SM00248">
    <property type="entry name" value="ANK"/>
    <property type="match status" value="3"/>
</dbReference>
<dbReference type="PANTHER" id="PTHR24198:SF165">
    <property type="entry name" value="ANKYRIN REPEAT-CONTAINING PROTEIN-RELATED"/>
    <property type="match status" value="1"/>
</dbReference>
<dbReference type="Gene3D" id="1.25.40.20">
    <property type="entry name" value="Ankyrin repeat-containing domain"/>
    <property type="match status" value="1"/>
</dbReference>
<dbReference type="InterPro" id="IPR036770">
    <property type="entry name" value="Ankyrin_rpt-contain_sf"/>
</dbReference>
<dbReference type="Pfam" id="PF12796">
    <property type="entry name" value="Ank_2"/>
    <property type="match status" value="1"/>
</dbReference>
<keyword evidence="2" id="KW-0040">ANK repeat</keyword>
<sequence length="213" mass="24682">MFIICAVIYSYNKMDTHLYSSEVVYFATEFRDSCLYANSERCIDLLNDTQHKYINVKLLHNETPILAALWYNLPDVAQILYDHGCDLTAIDQYGYNVLMSASRYNHEFIKILLENHKNIDINAKNCDNMSALAIAIYYDNLESAILLANYGADTDCQPYAGRINTYIQFRKIMHDSYKKLIIEEIDDPQSIIYRSFQTTYAIGLVDIICDFII</sequence>
<evidence type="ECO:0000313" key="3">
    <source>
        <dbReference type="EMBL" id="AYV79252.1"/>
    </source>
</evidence>
<gene>
    <name evidence="3" type="ORF">Faunusvirus6_30</name>
</gene>
<dbReference type="EMBL" id="MK072137">
    <property type="protein sequence ID" value="AYV79252.1"/>
    <property type="molecule type" value="Genomic_DNA"/>
</dbReference>
<evidence type="ECO:0000256" key="2">
    <source>
        <dbReference type="ARBA" id="ARBA00023043"/>
    </source>
</evidence>
<keyword evidence="1" id="KW-0677">Repeat</keyword>
<protein>
    <submittedName>
        <fullName evidence="3">Uncharacterized protein</fullName>
    </submittedName>
</protein>